<accession>A0ABT4EQ26</accession>
<organism evidence="2 3">
    <name type="scientific">Lysinibacillus xylanilyticus</name>
    <dbReference type="NCBI Taxonomy" id="582475"/>
    <lineage>
        <taxon>Bacteria</taxon>
        <taxon>Bacillati</taxon>
        <taxon>Bacillota</taxon>
        <taxon>Bacilli</taxon>
        <taxon>Bacillales</taxon>
        <taxon>Bacillaceae</taxon>
        <taxon>Lysinibacillus</taxon>
    </lineage>
</organism>
<gene>
    <name evidence="2" type="ORF">M5W82_12470</name>
</gene>
<dbReference type="Pfam" id="PF05544">
    <property type="entry name" value="Pro_racemase"/>
    <property type="match status" value="1"/>
</dbReference>
<dbReference type="SUPFAM" id="SSF54506">
    <property type="entry name" value="Diaminopimelate epimerase-like"/>
    <property type="match status" value="1"/>
</dbReference>
<dbReference type="InterPro" id="IPR008794">
    <property type="entry name" value="Pro_racemase_fam"/>
</dbReference>
<comment type="similarity">
    <text evidence="1">Belongs to the proline racemase family.</text>
</comment>
<evidence type="ECO:0000313" key="2">
    <source>
        <dbReference type="EMBL" id="MCY9547772.1"/>
    </source>
</evidence>
<evidence type="ECO:0000313" key="3">
    <source>
        <dbReference type="Proteomes" id="UP001527052"/>
    </source>
</evidence>
<dbReference type="PANTHER" id="PTHR33442">
    <property type="entry name" value="TRANS-3-HYDROXY-L-PROLINE DEHYDRATASE"/>
    <property type="match status" value="1"/>
</dbReference>
<evidence type="ECO:0000256" key="1">
    <source>
        <dbReference type="ARBA" id="ARBA00007529"/>
    </source>
</evidence>
<dbReference type="EMBL" id="JAMDLZ010000018">
    <property type="protein sequence ID" value="MCY9547772.1"/>
    <property type="molecule type" value="Genomic_DNA"/>
</dbReference>
<comment type="caution">
    <text evidence="2">The sequence shown here is derived from an EMBL/GenBank/DDBJ whole genome shotgun (WGS) entry which is preliminary data.</text>
</comment>
<dbReference type="Gene3D" id="3.10.310.10">
    <property type="entry name" value="Diaminopimelate Epimerase, Chain A, domain 1"/>
    <property type="match status" value="1"/>
</dbReference>
<protein>
    <submittedName>
        <fullName evidence="2">Proline racemase family protein</fullName>
    </submittedName>
</protein>
<name>A0ABT4EQ26_9BACI</name>
<dbReference type="RefSeq" id="WP_268637716.1">
    <property type="nucleotide sequence ID" value="NZ_JAMDLZ010000018.1"/>
</dbReference>
<keyword evidence="3" id="KW-1185">Reference proteome</keyword>
<dbReference type="Proteomes" id="UP001527052">
    <property type="component" value="Unassembled WGS sequence"/>
</dbReference>
<sequence length="199" mass="22306">MGSYKCEIKIIDTHTIGEATGIVVDGFPKNVSETMMEKKNFVKEDYDYLRKLLMNESRGYKDMFGSILVEPINKQCDIGVIFMDSGSYLNMCGRGTIGTVTMCINTGLIEKKDKVLVDTPSGIVECSIYYNGDEVEAVEFKNVPAFAFHKVLKIELNELGIVQLDIAFRGSFFAIVNASELEIVVDLQNKQEILKYAKI</sequence>
<proteinExistence type="inferred from homology"/>
<reference evidence="2 3" key="1">
    <citation type="submission" date="2022-05" db="EMBL/GenBank/DDBJ databases">
        <title>Genome Sequencing of Bee-Associated Microbes.</title>
        <authorList>
            <person name="Dunlap C."/>
        </authorList>
    </citation>
    <scope>NUCLEOTIDE SEQUENCE [LARGE SCALE GENOMIC DNA]</scope>
    <source>
        <strain evidence="2 3">NRRL BD-083</strain>
    </source>
</reference>
<dbReference type="PANTHER" id="PTHR33442:SF1">
    <property type="entry name" value="TRANS-3-HYDROXY-L-PROLINE DEHYDRATASE"/>
    <property type="match status" value="1"/>
</dbReference>